<protein>
    <submittedName>
        <fullName evidence="1">Uncharacterized protein</fullName>
    </submittedName>
</protein>
<proteinExistence type="predicted"/>
<evidence type="ECO:0000313" key="1">
    <source>
        <dbReference type="EMBL" id="KAJ9102116.1"/>
    </source>
</evidence>
<dbReference type="Proteomes" id="UP001241377">
    <property type="component" value="Unassembled WGS sequence"/>
</dbReference>
<gene>
    <name evidence="1" type="ORF">QFC19_004852</name>
</gene>
<accession>A0ACC2VU08</accession>
<evidence type="ECO:0000313" key="2">
    <source>
        <dbReference type="Proteomes" id="UP001241377"/>
    </source>
</evidence>
<name>A0ACC2VU08_9TREE</name>
<reference evidence="1" key="1">
    <citation type="submission" date="2023-04" db="EMBL/GenBank/DDBJ databases">
        <title>Draft Genome sequencing of Naganishia species isolated from polar environments using Oxford Nanopore Technology.</title>
        <authorList>
            <person name="Leo P."/>
            <person name="Venkateswaran K."/>
        </authorList>
    </citation>
    <scope>NUCLEOTIDE SEQUENCE</scope>
    <source>
        <strain evidence="1">MNA-CCFEE 5261</strain>
    </source>
</reference>
<organism evidence="1 2">
    <name type="scientific">Naganishia cerealis</name>
    <dbReference type="NCBI Taxonomy" id="610337"/>
    <lineage>
        <taxon>Eukaryota</taxon>
        <taxon>Fungi</taxon>
        <taxon>Dikarya</taxon>
        <taxon>Basidiomycota</taxon>
        <taxon>Agaricomycotina</taxon>
        <taxon>Tremellomycetes</taxon>
        <taxon>Filobasidiales</taxon>
        <taxon>Filobasidiaceae</taxon>
        <taxon>Naganishia</taxon>
    </lineage>
</organism>
<sequence length="392" mass="44461">MSQVQHYKLDVNVVEPPSNYAEKFPLGKVPAFAGEKGFKLTETIAITLYLINLADPKSPLLGKNAKEYALILKWLSLSNSELLPQISAAFTRLTGAAPYNKKIVDDALAQADKVAAIYESRLADFTYLVGERLSLADLFSAVHFVRGFDHLFGSEWRKQFPNITRWFKTVISHPILHAKIGDYKFREKPVEYVAPKKEKKPQAPKAEKKAEKKADKKEDDEEPPAQAPKPKHPLAALGAPKIPIDEWKRTVSNNKPEVALKYFWDEFYNDEDWSLWKVDYKYNDELTLTFMSNNLVGGFFARLTGSTKFMYGDLVVYGENNDNGITGFFLVRGQDYVPAVNVAPDWESYSYSKLDPKDPETKTFIEKMINWEGDIVAEDGKTKAIVDGKELK</sequence>
<keyword evidence="2" id="KW-1185">Reference proteome</keyword>
<comment type="caution">
    <text evidence="1">The sequence shown here is derived from an EMBL/GenBank/DDBJ whole genome shotgun (WGS) entry which is preliminary data.</text>
</comment>
<dbReference type="EMBL" id="JASBWR010000053">
    <property type="protein sequence ID" value="KAJ9102116.1"/>
    <property type="molecule type" value="Genomic_DNA"/>
</dbReference>